<dbReference type="Pfam" id="PF13377">
    <property type="entry name" value="Peripla_BP_3"/>
    <property type="match status" value="1"/>
</dbReference>
<protein>
    <submittedName>
        <fullName evidence="5">LacI family transcriptional regulator</fullName>
    </submittedName>
</protein>
<sequence length="344" mass="37473">MGDVARIAGVSPATVARVIYEPGKVGPDKCARVQAAIDETGYRPNVVARGLRTQRSWTIGLIIVDGSLNPFFVHLSHAIRVEALARGYTTLTFQHGTSPETASAAVAEMIQRQVDAVVFSYALRTDDIQPLLDKKIPVIQIEQEVVDRTDAVLTDPKPGIDEAIAHLCELGHHRIAFIGGDPVLYTRPPVHGSTMERDRLQAFRQAIARHDADPDPDLIILGRYFGANRQDPASEGRAMMERLLALPNRPTAILASSDVLAAGILQTLGAHGLSVPEDMSLIGFDDSVAGLLTPPLHSITRPLDQMARKAIELVISTIENKDHTPQRILFPTSMFRRASTAEAR</sequence>
<dbReference type="InterPro" id="IPR010982">
    <property type="entry name" value="Lambda_DNA-bd_dom_sf"/>
</dbReference>
<dbReference type="PROSITE" id="PS50932">
    <property type="entry name" value="HTH_LACI_2"/>
    <property type="match status" value="1"/>
</dbReference>
<dbReference type="InterPro" id="IPR000843">
    <property type="entry name" value="HTH_LacI"/>
</dbReference>
<keyword evidence="3" id="KW-0804">Transcription</keyword>
<dbReference type="Gene3D" id="3.40.50.2300">
    <property type="match status" value="2"/>
</dbReference>
<dbReference type="SMART" id="SM00354">
    <property type="entry name" value="HTH_LACI"/>
    <property type="match status" value="1"/>
</dbReference>
<comment type="caution">
    <text evidence="5">The sequence shown here is derived from an EMBL/GenBank/DDBJ whole genome shotgun (WGS) entry which is preliminary data.</text>
</comment>
<reference evidence="5 6" key="1">
    <citation type="submission" date="2019-06" db="EMBL/GenBank/DDBJ databases">
        <authorList>
            <person name="Li M."/>
        </authorList>
    </citation>
    <scope>NUCLEOTIDE SEQUENCE [LARGE SCALE GENOMIC DNA]</scope>
    <source>
        <strain evidence="5 6">BGMRC2036</strain>
    </source>
</reference>
<organism evidence="5 6">
    <name type="scientific">Martelella alba</name>
    <dbReference type="NCBI Taxonomy" id="2590451"/>
    <lineage>
        <taxon>Bacteria</taxon>
        <taxon>Pseudomonadati</taxon>
        <taxon>Pseudomonadota</taxon>
        <taxon>Alphaproteobacteria</taxon>
        <taxon>Hyphomicrobiales</taxon>
        <taxon>Aurantimonadaceae</taxon>
        <taxon>Martelella</taxon>
    </lineage>
</organism>
<dbReference type="GO" id="GO:0000976">
    <property type="term" value="F:transcription cis-regulatory region binding"/>
    <property type="evidence" value="ECO:0007669"/>
    <property type="project" value="TreeGrafter"/>
</dbReference>
<gene>
    <name evidence="5" type="ORF">FJU08_21400</name>
</gene>
<dbReference type="PANTHER" id="PTHR30146">
    <property type="entry name" value="LACI-RELATED TRANSCRIPTIONAL REPRESSOR"/>
    <property type="match status" value="1"/>
</dbReference>
<feature type="domain" description="HTH lacI-type" evidence="4">
    <location>
        <begin position="1"/>
        <end position="53"/>
    </location>
</feature>
<evidence type="ECO:0000313" key="5">
    <source>
        <dbReference type="EMBL" id="TPW26882.1"/>
    </source>
</evidence>
<dbReference type="SUPFAM" id="SSF53822">
    <property type="entry name" value="Periplasmic binding protein-like I"/>
    <property type="match status" value="1"/>
</dbReference>
<dbReference type="PANTHER" id="PTHR30146:SF109">
    <property type="entry name" value="HTH-TYPE TRANSCRIPTIONAL REGULATOR GALS"/>
    <property type="match status" value="1"/>
</dbReference>
<evidence type="ECO:0000259" key="4">
    <source>
        <dbReference type="PROSITE" id="PS50932"/>
    </source>
</evidence>
<keyword evidence="2" id="KW-0238">DNA-binding</keyword>
<evidence type="ECO:0000256" key="1">
    <source>
        <dbReference type="ARBA" id="ARBA00023015"/>
    </source>
</evidence>
<dbReference type="InterPro" id="IPR046335">
    <property type="entry name" value="LacI/GalR-like_sensor"/>
</dbReference>
<accession>A0A506TXU2</accession>
<dbReference type="Proteomes" id="UP000318801">
    <property type="component" value="Unassembled WGS sequence"/>
</dbReference>
<dbReference type="Pfam" id="PF00356">
    <property type="entry name" value="LacI"/>
    <property type="match status" value="1"/>
</dbReference>
<evidence type="ECO:0000256" key="2">
    <source>
        <dbReference type="ARBA" id="ARBA00023125"/>
    </source>
</evidence>
<dbReference type="Gene3D" id="1.10.260.40">
    <property type="entry name" value="lambda repressor-like DNA-binding domains"/>
    <property type="match status" value="1"/>
</dbReference>
<dbReference type="GO" id="GO:0003700">
    <property type="term" value="F:DNA-binding transcription factor activity"/>
    <property type="evidence" value="ECO:0007669"/>
    <property type="project" value="TreeGrafter"/>
</dbReference>
<dbReference type="SUPFAM" id="SSF47413">
    <property type="entry name" value="lambda repressor-like DNA-binding domains"/>
    <property type="match status" value="1"/>
</dbReference>
<proteinExistence type="predicted"/>
<dbReference type="OrthoDB" id="7946617at2"/>
<dbReference type="InterPro" id="IPR028082">
    <property type="entry name" value="Peripla_BP_I"/>
</dbReference>
<keyword evidence="6" id="KW-1185">Reference proteome</keyword>
<evidence type="ECO:0000256" key="3">
    <source>
        <dbReference type="ARBA" id="ARBA00023163"/>
    </source>
</evidence>
<dbReference type="CDD" id="cd01392">
    <property type="entry name" value="HTH_LacI"/>
    <property type="match status" value="1"/>
</dbReference>
<dbReference type="EMBL" id="VHLG01000022">
    <property type="protein sequence ID" value="TPW26882.1"/>
    <property type="molecule type" value="Genomic_DNA"/>
</dbReference>
<dbReference type="CDD" id="cd06267">
    <property type="entry name" value="PBP1_LacI_sugar_binding-like"/>
    <property type="match status" value="1"/>
</dbReference>
<evidence type="ECO:0000313" key="6">
    <source>
        <dbReference type="Proteomes" id="UP000318801"/>
    </source>
</evidence>
<dbReference type="AlphaFoldDB" id="A0A506TXU2"/>
<name>A0A506TXU2_9HYPH</name>
<keyword evidence="1" id="KW-0805">Transcription regulation</keyword>